<reference evidence="1 2" key="1">
    <citation type="journal article" date="2015" name="BMC Genomics">
        <title>The genome of the truffle-parasite Tolypocladium ophioglossoides and the evolution of antifungal peptaibiotics.</title>
        <authorList>
            <person name="Quandt C.A."/>
            <person name="Bushley K.E."/>
            <person name="Spatafora J.W."/>
        </authorList>
    </citation>
    <scope>NUCLEOTIDE SEQUENCE [LARGE SCALE GENOMIC DNA]</scope>
    <source>
        <strain evidence="1 2">CBS 100239</strain>
    </source>
</reference>
<protein>
    <submittedName>
        <fullName evidence="1">Uncharacterized protein</fullName>
    </submittedName>
</protein>
<dbReference type="Proteomes" id="UP000036947">
    <property type="component" value="Unassembled WGS sequence"/>
</dbReference>
<sequence length="251" mass="27015">MATADVSTMAIAGLHRPPTSHDFAMSLAVLPHPEEQPEISDGTLNALGELFVRHSAHNIFGIHLLHSHFAAPEGTVLFGVQFQVSGASQACWTKPVPAAELATESIHGHVFRLQSDGTFVPYEFHEGEASSEAAHTGPAFFRELAEFLHCSNLAGLIALQLLDGPRDKTNMELLAGPQSTVMMDEKDLIGFSPPRITTGWSFTVGDDGIICCKGNDVYSAKKNTQQVFQDSKPLPTVEALKEALRAEGVIA</sequence>
<evidence type="ECO:0000313" key="1">
    <source>
        <dbReference type="EMBL" id="KND86140.1"/>
    </source>
</evidence>
<dbReference type="AlphaFoldDB" id="A0A0L0MXE7"/>
<gene>
    <name evidence="1" type="ORF">TOPH_09238</name>
</gene>
<organism evidence="1 2">
    <name type="scientific">Tolypocladium ophioglossoides (strain CBS 100239)</name>
    <name type="common">Snaketongue truffleclub</name>
    <name type="synonym">Elaphocordyceps ophioglossoides</name>
    <dbReference type="NCBI Taxonomy" id="1163406"/>
    <lineage>
        <taxon>Eukaryota</taxon>
        <taxon>Fungi</taxon>
        <taxon>Dikarya</taxon>
        <taxon>Ascomycota</taxon>
        <taxon>Pezizomycotina</taxon>
        <taxon>Sordariomycetes</taxon>
        <taxon>Hypocreomycetidae</taxon>
        <taxon>Hypocreales</taxon>
        <taxon>Ophiocordycipitaceae</taxon>
        <taxon>Tolypocladium</taxon>
    </lineage>
</organism>
<accession>A0A0L0MXE7</accession>
<dbReference type="OrthoDB" id="2322999at2759"/>
<dbReference type="EMBL" id="LFRF01000080">
    <property type="protein sequence ID" value="KND86140.1"/>
    <property type="molecule type" value="Genomic_DNA"/>
</dbReference>
<comment type="caution">
    <text evidence="1">The sequence shown here is derived from an EMBL/GenBank/DDBJ whole genome shotgun (WGS) entry which is preliminary data.</text>
</comment>
<evidence type="ECO:0000313" key="2">
    <source>
        <dbReference type="Proteomes" id="UP000036947"/>
    </source>
</evidence>
<proteinExistence type="predicted"/>
<name>A0A0L0MXE7_TOLOC</name>
<keyword evidence="2" id="KW-1185">Reference proteome</keyword>